<evidence type="ECO:0000313" key="2">
    <source>
        <dbReference type="EMBL" id="ACB93747.1"/>
    </source>
</evidence>
<reference evidence="3" key="1">
    <citation type="submission" date="2008-03" db="EMBL/GenBank/DDBJ databases">
        <title>Complete sequence of chromosome of Beijerinckia indica subsp. indica ATCC 9039.</title>
        <authorList>
            <consortium name="US DOE Joint Genome Institute"/>
            <person name="Copeland A."/>
            <person name="Lucas S."/>
            <person name="Lapidus A."/>
            <person name="Glavina del Rio T."/>
            <person name="Dalin E."/>
            <person name="Tice H."/>
            <person name="Bruce D."/>
            <person name="Goodwin L."/>
            <person name="Pitluck S."/>
            <person name="LaButti K."/>
            <person name="Schmutz J."/>
            <person name="Larimer F."/>
            <person name="Land M."/>
            <person name="Hauser L."/>
            <person name="Kyrpides N."/>
            <person name="Mikhailova N."/>
            <person name="Dunfield P.F."/>
            <person name="Dedysh S.N."/>
            <person name="Liesack W."/>
            <person name="Saw J.H."/>
            <person name="Alam M."/>
            <person name="Chen Y."/>
            <person name="Murrell J.C."/>
            <person name="Richardson P."/>
        </authorList>
    </citation>
    <scope>NUCLEOTIDE SEQUENCE [LARGE SCALE GENOMIC DNA]</scope>
    <source>
        <strain evidence="3">ATCC 9039 / DSM 1715 / NCIMB 8712</strain>
    </source>
</reference>
<dbReference type="InterPro" id="IPR001173">
    <property type="entry name" value="Glyco_trans_2-like"/>
</dbReference>
<dbReference type="KEGG" id="bid:Bind_0088"/>
<dbReference type="GO" id="GO:0016740">
    <property type="term" value="F:transferase activity"/>
    <property type="evidence" value="ECO:0007669"/>
    <property type="project" value="UniProtKB-KW"/>
</dbReference>
<dbReference type="SUPFAM" id="SSF53448">
    <property type="entry name" value="Nucleotide-diphospho-sugar transferases"/>
    <property type="match status" value="1"/>
</dbReference>
<dbReference type="EMBL" id="CP001016">
    <property type="protein sequence ID" value="ACB93747.1"/>
    <property type="molecule type" value="Genomic_DNA"/>
</dbReference>
<dbReference type="Gene3D" id="3.90.550.10">
    <property type="entry name" value="Spore Coat Polysaccharide Biosynthesis Protein SpsA, Chain A"/>
    <property type="match status" value="1"/>
</dbReference>
<proteinExistence type="predicted"/>
<dbReference type="AlphaFoldDB" id="B2IB49"/>
<organism evidence="2 3">
    <name type="scientific">Beijerinckia indica subsp. indica (strain ATCC 9039 / DSM 1715 / NCIMB 8712)</name>
    <dbReference type="NCBI Taxonomy" id="395963"/>
    <lineage>
        <taxon>Bacteria</taxon>
        <taxon>Pseudomonadati</taxon>
        <taxon>Pseudomonadota</taxon>
        <taxon>Alphaproteobacteria</taxon>
        <taxon>Hyphomicrobiales</taxon>
        <taxon>Beijerinckiaceae</taxon>
        <taxon>Beijerinckia</taxon>
    </lineage>
</organism>
<accession>B2IB49</accession>
<keyword evidence="3" id="KW-1185">Reference proteome</keyword>
<gene>
    <name evidence="2" type="ordered locus">Bind_0088</name>
</gene>
<dbReference type="eggNOG" id="COG0463">
    <property type="taxonomic scope" value="Bacteria"/>
</dbReference>
<dbReference type="HOGENOM" id="CLU_1109721_0_0_5"/>
<dbReference type="RefSeq" id="WP_012383105.1">
    <property type="nucleotide sequence ID" value="NC_010581.1"/>
</dbReference>
<name>B2IB49_BEII9</name>
<dbReference type="Pfam" id="PF00535">
    <property type="entry name" value="Glycos_transf_2"/>
    <property type="match status" value="1"/>
</dbReference>
<sequence>MQFNHQKRYLVVTAYYKEDRSFLERCIRSVREQTMATDHLLVADGFAQDWVQRAGLRHIQLDQSHNDYGNTPRGIGALLAISERYDGFCFCDADNWFEPNHIASCLQTAADAEQDCDYVVARRYLRRPDETIIPINDEPIESHVDTNCFFFLPGSYHLVHLFANMPQELSSIGDRVFYNALRRQKLNMAVVHEPTVNYHCLWKPVYQAIGEIPPLEGKPSIDNSSIQYWISNLNPRQKELLSRRTGLSFG</sequence>
<evidence type="ECO:0000313" key="3">
    <source>
        <dbReference type="Proteomes" id="UP000001695"/>
    </source>
</evidence>
<protein>
    <submittedName>
        <fullName evidence="2">Glycosyl transferase family 2</fullName>
    </submittedName>
</protein>
<dbReference type="CDD" id="cd00761">
    <property type="entry name" value="Glyco_tranf_GTA_type"/>
    <property type="match status" value="1"/>
</dbReference>
<dbReference type="Proteomes" id="UP000001695">
    <property type="component" value="Chromosome"/>
</dbReference>
<evidence type="ECO:0000259" key="1">
    <source>
        <dbReference type="Pfam" id="PF00535"/>
    </source>
</evidence>
<dbReference type="InterPro" id="IPR029044">
    <property type="entry name" value="Nucleotide-diphossugar_trans"/>
</dbReference>
<reference evidence="2 3" key="2">
    <citation type="journal article" date="2010" name="J. Bacteriol.">
        <title>Complete genome sequence of Beijerinckia indica subsp. indica.</title>
        <authorList>
            <person name="Tamas I."/>
            <person name="Dedysh S.N."/>
            <person name="Liesack W."/>
            <person name="Stott M.B."/>
            <person name="Alam M."/>
            <person name="Murrell J.C."/>
            <person name="Dunfield P.F."/>
        </authorList>
    </citation>
    <scope>NUCLEOTIDE SEQUENCE [LARGE SCALE GENOMIC DNA]</scope>
    <source>
        <strain evidence="3">ATCC 9039 / DSM 1715 / NCIMB 8712</strain>
    </source>
</reference>
<keyword evidence="2" id="KW-0808">Transferase</keyword>
<feature type="domain" description="Glycosyltransferase 2-like" evidence="1">
    <location>
        <begin position="11"/>
        <end position="186"/>
    </location>
</feature>
<dbReference type="OrthoDB" id="7210585at2"/>